<evidence type="ECO:0000313" key="3">
    <source>
        <dbReference type="Proteomes" id="UP001153076"/>
    </source>
</evidence>
<name>A0A9Q1KT83_9CARY</name>
<evidence type="ECO:0000256" key="1">
    <source>
        <dbReference type="SAM" id="MobiDB-lite"/>
    </source>
</evidence>
<sequence>MPGVPDYIGVRLFTKSEIWTVNFQGKEFVSKYYPYEQSARIYAGGVSLNRNPSLANVNYSIKDGVLTMFFPRAKGSLLFLPRKDNPFKETPKSEMDDGSSKEQQSNQSEPMKEEWLVGCLNVLNPFVHESPTYCPRETAYSEQSAAKSESGERTGEGSSESGDDYHFPFIHEPEVTIGYTIDDFPDINRFKLQGPDGVCEKILGQDEEGLLIYVRCDMPGLTKDLFTLRAGERIIVAFGMPGRGDYYKQGGRTYWCIVQNHCPCCTFRDVDYEFRFGVFRMRCRMTRTITPPPPADH</sequence>
<dbReference type="EMBL" id="JAKOGI010000024">
    <property type="protein sequence ID" value="KAJ8449153.1"/>
    <property type="molecule type" value="Genomic_DNA"/>
</dbReference>
<dbReference type="AlphaFoldDB" id="A0A9Q1KT83"/>
<reference evidence="2" key="1">
    <citation type="submission" date="2022-04" db="EMBL/GenBank/DDBJ databases">
        <title>Carnegiea gigantea Genome sequencing and assembly v2.</title>
        <authorList>
            <person name="Copetti D."/>
            <person name="Sanderson M.J."/>
            <person name="Burquez A."/>
            <person name="Wojciechowski M.F."/>
        </authorList>
    </citation>
    <scope>NUCLEOTIDE SEQUENCE</scope>
    <source>
        <strain evidence="2">SGP5-SGP5p</strain>
        <tissue evidence="2">Aerial part</tissue>
    </source>
</reference>
<feature type="compositionally biased region" description="Basic and acidic residues" evidence="1">
    <location>
        <begin position="81"/>
        <end position="100"/>
    </location>
</feature>
<proteinExistence type="predicted"/>
<protein>
    <recommendedName>
        <fullName evidence="4">SHSP domain-containing protein</fullName>
    </recommendedName>
</protein>
<evidence type="ECO:0008006" key="4">
    <source>
        <dbReference type="Google" id="ProtNLM"/>
    </source>
</evidence>
<organism evidence="2 3">
    <name type="scientific">Carnegiea gigantea</name>
    <dbReference type="NCBI Taxonomy" id="171969"/>
    <lineage>
        <taxon>Eukaryota</taxon>
        <taxon>Viridiplantae</taxon>
        <taxon>Streptophyta</taxon>
        <taxon>Embryophyta</taxon>
        <taxon>Tracheophyta</taxon>
        <taxon>Spermatophyta</taxon>
        <taxon>Magnoliopsida</taxon>
        <taxon>eudicotyledons</taxon>
        <taxon>Gunneridae</taxon>
        <taxon>Pentapetalae</taxon>
        <taxon>Caryophyllales</taxon>
        <taxon>Cactineae</taxon>
        <taxon>Cactaceae</taxon>
        <taxon>Cactoideae</taxon>
        <taxon>Echinocereeae</taxon>
        <taxon>Carnegiea</taxon>
    </lineage>
</organism>
<dbReference type="OrthoDB" id="1021492at2759"/>
<keyword evidence="3" id="KW-1185">Reference proteome</keyword>
<dbReference type="Proteomes" id="UP001153076">
    <property type="component" value="Unassembled WGS sequence"/>
</dbReference>
<gene>
    <name evidence="2" type="ORF">Cgig2_027155</name>
</gene>
<feature type="region of interest" description="Disordered" evidence="1">
    <location>
        <begin position="138"/>
        <end position="165"/>
    </location>
</feature>
<accession>A0A9Q1KT83</accession>
<evidence type="ECO:0000313" key="2">
    <source>
        <dbReference type="EMBL" id="KAJ8449153.1"/>
    </source>
</evidence>
<comment type="caution">
    <text evidence="2">The sequence shown here is derived from an EMBL/GenBank/DDBJ whole genome shotgun (WGS) entry which is preliminary data.</text>
</comment>
<feature type="region of interest" description="Disordered" evidence="1">
    <location>
        <begin position="81"/>
        <end position="110"/>
    </location>
</feature>